<dbReference type="EMBL" id="ADMD01000007">
    <property type="protein sequence ID" value="EJZ83625.1"/>
    <property type="molecule type" value="Genomic_DNA"/>
</dbReference>
<comment type="caution">
    <text evidence="3">The sequence shown here is derived from an EMBL/GenBank/DDBJ whole genome shotgun (WGS) entry which is preliminary data.</text>
</comment>
<dbReference type="PANTHER" id="PTHR33295:SF8">
    <property type="entry name" value="AAA+ ATPASE DOMAIN-CONTAINING PROTEIN"/>
    <property type="match status" value="1"/>
</dbReference>
<dbReference type="RefSeq" id="WP_009139344.1">
    <property type="nucleotide sequence ID" value="NZ_JH815198.1"/>
</dbReference>
<dbReference type="InParanoid" id="K0Z8F7"/>
<name>K0Z8F7_9ACTN</name>
<dbReference type="InterPro" id="IPR041682">
    <property type="entry name" value="AAA_14"/>
</dbReference>
<evidence type="ECO:0000313" key="3">
    <source>
        <dbReference type="EMBL" id="EJZ83625.1"/>
    </source>
</evidence>
<keyword evidence="4" id="KW-1185">Reference proteome</keyword>
<feature type="domain" description="AAA" evidence="1">
    <location>
        <begin position="43"/>
        <end position="175"/>
    </location>
</feature>
<dbReference type="OrthoDB" id="9801684at2"/>
<dbReference type="HOGENOM" id="CLU_041527_0_0_11"/>
<evidence type="ECO:0000259" key="2">
    <source>
        <dbReference type="Pfam" id="PF13635"/>
    </source>
</evidence>
<dbReference type="Pfam" id="PF13635">
    <property type="entry name" value="DUF4143"/>
    <property type="match status" value="1"/>
</dbReference>
<dbReference type="PANTHER" id="PTHR33295">
    <property type="entry name" value="ATPASE"/>
    <property type="match status" value="1"/>
</dbReference>
<protein>
    <submittedName>
        <fullName evidence="3">Uncharacterized protein</fullName>
    </submittedName>
</protein>
<reference evidence="3 4" key="1">
    <citation type="submission" date="2012-08" db="EMBL/GenBank/DDBJ databases">
        <title>The Genome Sequence of Slackia piriformis YIT 12062.</title>
        <authorList>
            <consortium name="The Broad Institute Genome Sequencing Platform"/>
            <person name="Earl A."/>
            <person name="Ward D."/>
            <person name="Feldgarden M."/>
            <person name="Gevers D."/>
            <person name="Morotomi M."/>
            <person name="Walker B."/>
            <person name="Young S.K."/>
            <person name="Zeng Q."/>
            <person name="Gargeya S."/>
            <person name="Fitzgerald M."/>
            <person name="Haas B."/>
            <person name="Abouelleil A."/>
            <person name="Alvarado L."/>
            <person name="Arachchi H.M."/>
            <person name="Berlin A.M."/>
            <person name="Chapman S.B."/>
            <person name="Goldberg J."/>
            <person name="Griggs A."/>
            <person name="Gujja S."/>
            <person name="Hansen M."/>
            <person name="Howarth C."/>
            <person name="Imamovic A."/>
            <person name="Larimer J."/>
            <person name="McCowen C."/>
            <person name="Montmayeur A."/>
            <person name="Murphy C."/>
            <person name="Neiman D."/>
            <person name="Pearson M."/>
            <person name="Priest M."/>
            <person name="Roberts A."/>
            <person name="Saif S."/>
            <person name="Shea T."/>
            <person name="Sisk P."/>
            <person name="Sykes S."/>
            <person name="Wortman J."/>
            <person name="Nusbaum C."/>
            <person name="Birren B."/>
        </authorList>
    </citation>
    <scope>NUCLEOTIDE SEQUENCE [LARGE SCALE GENOMIC DNA]</scope>
    <source>
        <strain evidence="3 4">YIT 12062</strain>
    </source>
</reference>
<evidence type="ECO:0000313" key="4">
    <source>
        <dbReference type="Proteomes" id="UP000006069"/>
    </source>
</evidence>
<dbReference type="InterPro" id="IPR025420">
    <property type="entry name" value="DUF4143"/>
</dbReference>
<evidence type="ECO:0000259" key="1">
    <source>
        <dbReference type="Pfam" id="PF13173"/>
    </source>
</evidence>
<sequence length="456" mass="51049">MISQFHSVVVDKLAEFYDQGIPDVFKRDISLGEVQKPARSNLVQVVVGVRRCGKTYRLYQEMHRILELGYDFESILYFNFDDERLKPYDSSVLNDVVETYYSMHPASKTNGAFFFFDEIQEIPDWGAFMRRMVDTQVATIYVTGSSSKMLSLNLATEFRGRALSREMFPMSFSEYVRFHGHQVAGGVLSGDKEASSAERARLRKACGSYLEGGGFIAAQNLSRADATQLLQEYANRTVNYDIIERYGIGNPLAASLFLSRCMATSARELSVNKVYNEFRSRGISIGRESLSRLLGYYEEAYLLFSVKNYSTALADNARSAAKVYAADPALFASFSPSSSVDSGQRLETAVFDRLRRVSPSMRQGAISRCLFEDGGKRHEIDFVVGDALLLEPLHLIQVSVSLNDQKTKKREVAALVAGMRKLHAQDAVIVTSDEEGEIETSEGVIKIAPAWKWLLG</sequence>
<organism evidence="3 4">
    <name type="scientific">Slackia piriformis YIT 12062</name>
    <dbReference type="NCBI Taxonomy" id="742818"/>
    <lineage>
        <taxon>Bacteria</taxon>
        <taxon>Bacillati</taxon>
        <taxon>Actinomycetota</taxon>
        <taxon>Coriobacteriia</taxon>
        <taxon>Eggerthellales</taxon>
        <taxon>Eggerthellaceae</taxon>
        <taxon>Slackia</taxon>
    </lineage>
</organism>
<proteinExistence type="predicted"/>
<dbReference type="PATRIC" id="fig|742818.3.peg.1203"/>
<accession>K0Z8F7</accession>
<dbReference type="Pfam" id="PF13173">
    <property type="entry name" value="AAA_14"/>
    <property type="match status" value="1"/>
</dbReference>
<dbReference type="AlphaFoldDB" id="K0Z8F7"/>
<gene>
    <name evidence="3" type="ORF">HMPREF9451_01145</name>
</gene>
<dbReference type="InterPro" id="IPR027417">
    <property type="entry name" value="P-loop_NTPase"/>
</dbReference>
<feature type="domain" description="DUF4143" evidence="2">
    <location>
        <begin position="241"/>
        <end position="385"/>
    </location>
</feature>
<dbReference type="SUPFAM" id="SSF52540">
    <property type="entry name" value="P-loop containing nucleoside triphosphate hydrolases"/>
    <property type="match status" value="1"/>
</dbReference>
<dbReference type="eggNOG" id="COG1373">
    <property type="taxonomic scope" value="Bacteria"/>
</dbReference>
<dbReference type="Proteomes" id="UP000006069">
    <property type="component" value="Unassembled WGS sequence"/>
</dbReference>